<proteinExistence type="predicted"/>
<reference evidence="2" key="1">
    <citation type="submission" date="2017-09" db="EMBL/GenBank/DDBJ databases">
        <title>Depth-based differentiation of microbial function through sediment-hosted aquifers and enrichment of novel symbionts in the deep terrestrial subsurface.</title>
        <authorList>
            <person name="Probst A.J."/>
            <person name="Ladd B."/>
            <person name="Jarett J.K."/>
            <person name="Geller-Mcgrath D.E."/>
            <person name="Sieber C.M.K."/>
            <person name="Emerson J.B."/>
            <person name="Anantharaman K."/>
            <person name="Thomas B.C."/>
            <person name="Malmstrom R."/>
            <person name="Stieglmeier M."/>
            <person name="Klingl A."/>
            <person name="Woyke T."/>
            <person name="Ryan C.M."/>
            <person name="Banfield J.F."/>
        </authorList>
    </citation>
    <scope>NUCLEOTIDE SEQUENCE [LARGE SCALE GENOMIC DNA]</scope>
</reference>
<dbReference type="EMBL" id="PFBV01000003">
    <property type="protein sequence ID" value="PIT88366.1"/>
    <property type="molecule type" value="Genomic_DNA"/>
</dbReference>
<protein>
    <submittedName>
        <fullName evidence="1">Uncharacterized protein</fullName>
    </submittedName>
</protein>
<evidence type="ECO:0000313" key="2">
    <source>
        <dbReference type="Proteomes" id="UP000231426"/>
    </source>
</evidence>
<evidence type="ECO:0000313" key="1">
    <source>
        <dbReference type="EMBL" id="PIT88366.1"/>
    </source>
</evidence>
<accession>A0A2M6W6F7</accession>
<sequence length="86" mass="9546">MVRNTDHNAKKKIRIRRAVFKLVRANPAKMTVIALIGAVRCQIEEGLLSEGLIASVIWSMIDCGQLEIDFSKGISLGPCVPKLRKK</sequence>
<organism evidence="1 2">
    <name type="scientific">Candidatus Magasanikbacteria bacterium CG10_big_fil_rev_8_21_14_0_10_36_32</name>
    <dbReference type="NCBI Taxonomy" id="1974646"/>
    <lineage>
        <taxon>Bacteria</taxon>
        <taxon>Candidatus Magasanikiibacteriota</taxon>
    </lineage>
</organism>
<dbReference type="AlphaFoldDB" id="A0A2M6W6F7"/>
<gene>
    <name evidence="1" type="ORF">COU29_01075</name>
</gene>
<dbReference type="Proteomes" id="UP000231426">
    <property type="component" value="Unassembled WGS sequence"/>
</dbReference>
<comment type="caution">
    <text evidence="1">The sequence shown here is derived from an EMBL/GenBank/DDBJ whole genome shotgun (WGS) entry which is preliminary data.</text>
</comment>
<name>A0A2M6W6F7_9BACT</name>